<accession>A0A1B5KWZ3</accession>
<organism evidence="3 4">
    <name type="scientific">Ustilaginoidea virens</name>
    <name type="common">Rice false smut fungus</name>
    <name type="synonym">Villosiclava virens</name>
    <dbReference type="NCBI Taxonomy" id="1159556"/>
    <lineage>
        <taxon>Eukaryota</taxon>
        <taxon>Fungi</taxon>
        <taxon>Dikarya</taxon>
        <taxon>Ascomycota</taxon>
        <taxon>Pezizomycotina</taxon>
        <taxon>Sordariomycetes</taxon>
        <taxon>Hypocreomycetidae</taxon>
        <taxon>Hypocreales</taxon>
        <taxon>Clavicipitaceae</taxon>
        <taxon>Ustilaginoidea</taxon>
    </lineage>
</organism>
<dbReference type="EMBL" id="BBTG02000050">
    <property type="protein sequence ID" value="GAO15467.1"/>
    <property type="molecule type" value="Genomic_DNA"/>
</dbReference>
<dbReference type="Pfam" id="PF12572">
    <property type="entry name" value="DUF3752"/>
    <property type="match status" value="1"/>
</dbReference>
<dbReference type="AlphaFoldDB" id="A0A1B5KWZ3"/>
<feature type="compositionally biased region" description="Basic and acidic residues" evidence="1">
    <location>
        <begin position="31"/>
        <end position="69"/>
    </location>
</feature>
<evidence type="ECO:0000256" key="1">
    <source>
        <dbReference type="SAM" id="MobiDB-lite"/>
    </source>
</evidence>
<gene>
    <name evidence="3" type="ORF">UVI_02057090</name>
</gene>
<dbReference type="PANTHER" id="PTHR46370:SF1">
    <property type="entry name" value="GPALPP MOTIFS-CONTAINING PROTEIN 1"/>
    <property type="match status" value="1"/>
</dbReference>
<feature type="compositionally biased region" description="Basic and acidic residues" evidence="1">
    <location>
        <begin position="1"/>
        <end position="14"/>
    </location>
</feature>
<proteinExistence type="predicted"/>
<evidence type="ECO:0000313" key="3">
    <source>
        <dbReference type="EMBL" id="GAO15467.1"/>
    </source>
</evidence>
<feature type="region of interest" description="Disordered" evidence="1">
    <location>
        <begin position="1"/>
        <end position="91"/>
    </location>
</feature>
<name>A0A1B5KWZ3_USTVR</name>
<dbReference type="InterPro" id="IPR022226">
    <property type="entry name" value="DUF3752"/>
</dbReference>
<feature type="domain" description="DUF3752" evidence="2">
    <location>
        <begin position="1"/>
        <end position="119"/>
    </location>
</feature>
<evidence type="ECO:0000259" key="2">
    <source>
        <dbReference type="Pfam" id="PF12572"/>
    </source>
</evidence>
<protein>
    <recommendedName>
        <fullName evidence="2">DUF3752 domain-containing protein</fullName>
    </recommendedName>
</protein>
<evidence type="ECO:0000313" key="4">
    <source>
        <dbReference type="Proteomes" id="UP000054053"/>
    </source>
</evidence>
<comment type="caution">
    <text evidence="3">The sequence shown here is derived from an EMBL/GenBank/DDBJ whole genome shotgun (WGS) entry which is preliminary data.</text>
</comment>
<dbReference type="Proteomes" id="UP000054053">
    <property type="component" value="Unassembled WGS sequence"/>
</dbReference>
<dbReference type="PANTHER" id="PTHR46370">
    <property type="entry name" value="GPALPP MOTIFS-CONTAINING PROTEIN 1"/>
    <property type="match status" value="1"/>
</dbReference>
<reference evidence="4" key="1">
    <citation type="journal article" date="2016" name="Genome Announc.">
        <title>Genome sequence of Ustilaginoidea virens IPU010, a rice pathogenic fungus causing false smut.</title>
        <authorList>
            <person name="Kumagai T."/>
            <person name="Ishii T."/>
            <person name="Terai G."/>
            <person name="Umemura M."/>
            <person name="Machida M."/>
            <person name="Asai K."/>
        </authorList>
    </citation>
    <scope>NUCLEOTIDE SEQUENCE [LARGE SCALE GENOMIC DNA]</scope>
    <source>
        <strain evidence="4">IPU010</strain>
    </source>
</reference>
<dbReference type="InterPro" id="IPR046331">
    <property type="entry name" value="GPAM1-like"/>
</dbReference>
<sequence>MWTETPQEKLRRQTDALLGRGDPSASADPASSERDARRRERDRRIAESVEAARGKSLYDEHREKRRRDGGGVARAAADEDDPSKRAFDREKDMAVGGRIGSKAREELVSKSANFGGRFHKGSFL</sequence>
<feature type="compositionally biased region" description="Basic and acidic residues" evidence="1">
    <location>
        <begin position="82"/>
        <end position="91"/>
    </location>
</feature>